<organism evidence="2 3">
    <name type="scientific">Streptomyces yanii</name>
    <dbReference type="NCBI Taxonomy" id="78510"/>
    <lineage>
        <taxon>Bacteria</taxon>
        <taxon>Bacillati</taxon>
        <taxon>Actinomycetota</taxon>
        <taxon>Actinomycetes</taxon>
        <taxon>Kitasatosporales</taxon>
        <taxon>Streptomycetaceae</taxon>
        <taxon>Streptomyces</taxon>
    </lineage>
</organism>
<reference evidence="2 3" key="1">
    <citation type="submission" date="2024-09" db="EMBL/GenBank/DDBJ databases">
        <authorList>
            <person name="Sun Q."/>
            <person name="Mori K."/>
        </authorList>
    </citation>
    <scope>NUCLEOTIDE SEQUENCE [LARGE SCALE GENOMIC DNA]</scope>
    <source>
        <strain evidence="2 3">JCM 3331</strain>
    </source>
</reference>
<dbReference type="InterPro" id="IPR035992">
    <property type="entry name" value="Ricin_B-like_lectins"/>
</dbReference>
<dbReference type="Gene3D" id="2.80.10.50">
    <property type="match status" value="2"/>
</dbReference>
<feature type="domain" description="Ricin B lectin" evidence="1">
    <location>
        <begin position="51"/>
        <end position="141"/>
    </location>
</feature>
<keyword evidence="3" id="KW-1185">Reference proteome</keyword>
<dbReference type="EMBL" id="JBHMCG010000118">
    <property type="protein sequence ID" value="MFB9576088.1"/>
    <property type="molecule type" value="Genomic_DNA"/>
</dbReference>
<evidence type="ECO:0000313" key="3">
    <source>
        <dbReference type="Proteomes" id="UP001589710"/>
    </source>
</evidence>
<dbReference type="PROSITE" id="PS50231">
    <property type="entry name" value="RICIN_B_LECTIN"/>
    <property type="match status" value="1"/>
</dbReference>
<proteinExistence type="predicted"/>
<protein>
    <submittedName>
        <fullName evidence="2">RICIN domain-containing protein</fullName>
    </submittedName>
</protein>
<dbReference type="RefSeq" id="WP_345511201.1">
    <property type="nucleotide sequence ID" value="NZ_BAAAXD010000011.1"/>
</dbReference>
<accession>A0ABV5RDZ1</accession>
<sequence>MSADTAPVVAPGLYRLRNVGSGLLLEVYGSARGSGAKVQQGAEKQEGVGGQHWQLSPVHEGAALYHLTNAHSGKRLDVANASTENGANIQQWKANNYGAQEWLIEQHLDARGTVTLVSFISGLVLEVADGSTADGADVQQWEDTDSAGQWWQLEPVPSTPEKSSS</sequence>
<dbReference type="CDD" id="cd00161">
    <property type="entry name" value="beta-trefoil_Ricin-like"/>
    <property type="match status" value="1"/>
</dbReference>
<dbReference type="SUPFAM" id="SSF50370">
    <property type="entry name" value="Ricin B-like lectins"/>
    <property type="match status" value="1"/>
</dbReference>
<evidence type="ECO:0000313" key="2">
    <source>
        <dbReference type="EMBL" id="MFB9576088.1"/>
    </source>
</evidence>
<gene>
    <name evidence="2" type="ORF">ACFFTL_28310</name>
</gene>
<evidence type="ECO:0000259" key="1">
    <source>
        <dbReference type="Pfam" id="PF14200"/>
    </source>
</evidence>
<name>A0ABV5RDZ1_9ACTN</name>
<dbReference type="InterPro" id="IPR000772">
    <property type="entry name" value="Ricin_B_lectin"/>
</dbReference>
<dbReference type="Pfam" id="PF14200">
    <property type="entry name" value="RicinB_lectin_2"/>
    <property type="match status" value="1"/>
</dbReference>
<comment type="caution">
    <text evidence="2">The sequence shown here is derived from an EMBL/GenBank/DDBJ whole genome shotgun (WGS) entry which is preliminary data.</text>
</comment>
<dbReference type="Proteomes" id="UP001589710">
    <property type="component" value="Unassembled WGS sequence"/>
</dbReference>